<reference evidence="24" key="2">
    <citation type="journal article" date="2022" name="Hortic Res">
        <title>The genome of Dioscorea zingiberensis sheds light on the biosynthesis, origin and evolution of the medicinally important diosgenin saponins.</title>
        <authorList>
            <person name="Li Y."/>
            <person name="Tan C."/>
            <person name="Li Z."/>
            <person name="Guo J."/>
            <person name="Li S."/>
            <person name="Chen X."/>
            <person name="Wang C."/>
            <person name="Dai X."/>
            <person name="Yang H."/>
            <person name="Song W."/>
            <person name="Hou L."/>
            <person name="Xu J."/>
            <person name="Tong Z."/>
            <person name="Xu A."/>
            <person name="Yuan X."/>
            <person name="Wang W."/>
            <person name="Yang Q."/>
            <person name="Chen L."/>
            <person name="Sun Z."/>
            <person name="Wang K."/>
            <person name="Pan B."/>
            <person name="Chen J."/>
            <person name="Bao Y."/>
            <person name="Liu F."/>
            <person name="Qi X."/>
            <person name="Gang D.R."/>
            <person name="Wen J."/>
            <person name="Li J."/>
        </authorList>
    </citation>
    <scope>NUCLEOTIDE SEQUENCE</scope>
    <source>
        <strain evidence="24">Dzin_1.0</strain>
    </source>
</reference>
<keyword evidence="18" id="KW-0325">Glycoprotein</keyword>
<feature type="binding site" evidence="21">
    <location>
        <position position="317"/>
    </location>
    <ligand>
        <name>ATP</name>
        <dbReference type="ChEBI" id="CHEBI:30616"/>
    </ligand>
</feature>
<dbReference type="InterPro" id="IPR011009">
    <property type="entry name" value="Kinase-like_dom_sf"/>
</dbReference>
<evidence type="ECO:0000259" key="23">
    <source>
        <dbReference type="PROSITE" id="PS50011"/>
    </source>
</evidence>
<dbReference type="PRINTS" id="PR00019">
    <property type="entry name" value="LEURICHRPT"/>
</dbReference>
<keyword evidence="4" id="KW-1003">Cell membrane</keyword>
<evidence type="ECO:0000256" key="11">
    <source>
        <dbReference type="ARBA" id="ARBA00022737"/>
    </source>
</evidence>
<evidence type="ECO:0000256" key="2">
    <source>
        <dbReference type="ARBA" id="ARBA00009592"/>
    </source>
</evidence>
<keyword evidence="13" id="KW-0418">Kinase</keyword>
<feature type="domain" description="Protein kinase" evidence="23">
    <location>
        <begin position="288"/>
        <end position="417"/>
    </location>
</feature>
<dbReference type="InterPro" id="IPR000719">
    <property type="entry name" value="Prot_kinase_dom"/>
</dbReference>
<proteinExistence type="inferred from homology"/>
<keyword evidence="15 22" id="KW-1133">Transmembrane helix</keyword>
<dbReference type="OrthoDB" id="1913693at2759"/>
<dbReference type="EC" id="2.7.11.1" evidence="3"/>
<evidence type="ECO:0000256" key="20">
    <source>
        <dbReference type="ARBA" id="ARBA00048679"/>
    </source>
</evidence>
<keyword evidence="16 22" id="KW-0472">Membrane</keyword>
<keyword evidence="5" id="KW-0723">Serine/threonine-protein kinase</keyword>
<dbReference type="InterPro" id="IPR001611">
    <property type="entry name" value="Leu-rich_rpt"/>
</dbReference>
<evidence type="ECO:0000256" key="13">
    <source>
        <dbReference type="ARBA" id="ARBA00022777"/>
    </source>
</evidence>
<evidence type="ECO:0000256" key="1">
    <source>
        <dbReference type="ARBA" id="ARBA00004251"/>
    </source>
</evidence>
<dbReference type="Pfam" id="PF00560">
    <property type="entry name" value="LRR_1"/>
    <property type="match status" value="1"/>
</dbReference>
<gene>
    <name evidence="24" type="ORF">J5N97_024367</name>
</gene>
<dbReference type="Proteomes" id="UP001085076">
    <property type="component" value="Miscellaneous, Linkage group lg07"/>
</dbReference>
<evidence type="ECO:0000256" key="9">
    <source>
        <dbReference type="ARBA" id="ARBA00022692"/>
    </source>
</evidence>
<evidence type="ECO:0000256" key="7">
    <source>
        <dbReference type="ARBA" id="ARBA00022614"/>
    </source>
</evidence>
<dbReference type="PROSITE" id="PS50011">
    <property type="entry name" value="PROTEIN_KINASE_DOM"/>
    <property type="match status" value="1"/>
</dbReference>
<accession>A0A9D5C789</accession>
<evidence type="ECO:0000313" key="25">
    <source>
        <dbReference type="Proteomes" id="UP001085076"/>
    </source>
</evidence>
<keyword evidence="25" id="KW-1185">Reference proteome</keyword>
<dbReference type="FunFam" id="3.80.10.10:FF:000470">
    <property type="entry name" value="LRR receptor-like serine/threonine-protein kinase RPK2"/>
    <property type="match status" value="1"/>
</dbReference>
<evidence type="ECO:0000256" key="10">
    <source>
        <dbReference type="ARBA" id="ARBA00022729"/>
    </source>
</evidence>
<evidence type="ECO:0000256" key="5">
    <source>
        <dbReference type="ARBA" id="ARBA00022527"/>
    </source>
</evidence>
<evidence type="ECO:0000256" key="16">
    <source>
        <dbReference type="ARBA" id="ARBA00023136"/>
    </source>
</evidence>
<keyword evidence="17" id="KW-0675">Receptor</keyword>
<dbReference type="FunFam" id="3.30.200.20:FF:000309">
    <property type="entry name" value="Leucine-rich repeat receptor protein kinase MSP1"/>
    <property type="match status" value="1"/>
</dbReference>
<evidence type="ECO:0000256" key="3">
    <source>
        <dbReference type="ARBA" id="ARBA00012513"/>
    </source>
</evidence>
<evidence type="ECO:0000256" key="18">
    <source>
        <dbReference type="ARBA" id="ARBA00023180"/>
    </source>
</evidence>
<dbReference type="Pfam" id="PF00069">
    <property type="entry name" value="Pkinase"/>
    <property type="match status" value="1"/>
</dbReference>
<keyword evidence="8" id="KW-0808">Transferase</keyword>
<dbReference type="InterPro" id="IPR032675">
    <property type="entry name" value="LRR_dom_sf"/>
</dbReference>
<comment type="subcellular location">
    <subcellularLocation>
        <location evidence="1">Cell membrane</location>
        <topology evidence="1">Single-pass type I membrane protein</topology>
    </subcellularLocation>
</comment>
<dbReference type="SUPFAM" id="SSF52058">
    <property type="entry name" value="L domain-like"/>
    <property type="match status" value="1"/>
</dbReference>
<evidence type="ECO:0000256" key="4">
    <source>
        <dbReference type="ARBA" id="ARBA00022475"/>
    </source>
</evidence>
<comment type="similarity">
    <text evidence="2">Belongs to the RLP family.</text>
</comment>
<dbReference type="Gene3D" id="3.30.200.20">
    <property type="entry name" value="Phosphorylase Kinase, domain 1"/>
    <property type="match status" value="1"/>
</dbReference>
<evidence type="ECO:0000256" key="8">
    <source>
        <dbReference type="ARBA" id="ARBA00022679"/>
    </source>
</evidence>
<dbReference type="PANTHER" id="PTHR48053">
    <property type="entry name" value="LEUCINE RICH REPEAT FAMILY PROTEIN, EXPRESSED"/>
    <property type="match status" value="1"/>
</dbReference>
<evidence type="ECO:0000256" key="15">
    <source>
        <dbReference type="ARBA" id="ARBA00022989"/>
    </source>
</evidence>
<keyword evidence="6" id="KW-0597">Phosphoprotein</keyword>
<dbReference type="SMART" id="SM00220">
    <property type="entry name" value="S_TKc"/>
    <property type="match status" value="1"/>
</dbReference>
<dbReference type="InterPro" id="IPR017441">
    <property type="entry name" value="Protein_kinase_ATP_BS"/>
</dbReference>
<evidence type="ECO:0000256" key="22">
    <source>
        <dbReference type="SAM" id="Phobius"/>
    </source>
</evidence>
<protein>
    <recommendedName>
        <fullName evidence="3">non-specific serine/threonine protein kinase</fullName>
        <ecNumber evidence="3">2.7.11.1</ecNumber>
    </recommendedName>
</protein>
<dbReference type="FunFam" id="3.80.10.10:FF:000111">
    <property type="entry name" value="LRR receptor-like serine/threonine-protein kinase ERECTA"/>
    <property type="match status" value="1"/>
</dbReference>
<evidence type="ECO:0000256" key="17">
    <source>
        <dbReference type="ARBA" id="ARBA00023170"/>
    </source>
</evidence>
<dbReference type="SUPFAM" id="SSF56112">
    <property type="entry name" value="Protein kinase-like (PK-like)"/>
    <property type="match status" value="1"/>
</dbReference>
<keyword evidence="12 21" id="KW-0547">Nucleotide-binding</keyword>
<dbReference type="SMART" id="SM00369">
    <property type="entry name" value="LRR_TYP"/>
    <property type="match status" value="5"/>
</dbReference>
<reference evidence="24" key="1">
    <citation type="submission" date="2021-03" db="EMBL/GenBank/DDBJ databases">
        <authorList>
            <person name="Li Z."/>
            <person name="Yang C."/>
        </authorList>
    </citation>
    <scope>NUCLEOTIDE SEQUENCE</scope>
    <source>
        <strain evidence="24">Dzin_1.0</strain>
        <tissue evidence="24">Leaf</tissue>
    </source>
</reference>
<dbReference type="PROSITE" id="PS00107">
    <property type="entry name" value="PROTEIN_KINASE_ATP"/>
    <property type="match status" value="1"/>
</dbReference>
<dbReference type="Pfam" id="PF13855">
    <property type="entry name" value="LRR_8"/>
    <property type="match status" value="2"/>
</dbReference>
<dbReference type="GO" id="GO:0005524">
    <property type="term" value="F:ATP binding"/>
    <property type="evidence" value="ECO:0007669"/>
    <property type="project" value="UniProtKB-UniRule"/>
</dbReference>
<dbReference type="InterPro" id="IPR003591">
    <property type="entry name" value="Leu-rich_rpt_typical-subtyp"/>
</dbReference>
<dbReference type="EMBL" id="JAGGNH010000007">
    <property type="protein sequence ID" value="KAJ0967450.1"/>
    <property type="molecule type" value="Genomic_DNA"/>
</dbReference>
<keyword evidence="10" id="KW-0732">Signal</keyword>
<dbReference type="InterPro" id="IPR051716">
    <property type="entry name" value="Plant_RL_S/T_kinase"/>
</dbReference>
<evidence type="ECO:0000256" key="12">
    <source>
        <dbReference type="ARBA" id="ARBA00022741"/>
    </source>
</evidence>
<dbReference type="PANTHER" id="PTHR48053:SF126">
    <property type="entry name" value="MDIS1-INTERACTING RECEPTOR LIKE KINASE 2-LIKE ISOFORM X1"/>
    <property type="match status" value="1"/>
</dbReference>
<dbReference type="GO" id="GO:0051606">
    <property type="term" value="P:detection of stimulus"/>
    <property type="evidence" value="ECO:0007669"/>
    <property type="project" value="UniProtKB-ARBA"/>
</dbReference>
<organism evidence="24 25">
    <name type="scientific">Dioscorea zingiberensis</name>
    <dbReference type="NCBI Taxonomy" id="325984"/>
    <lineage>
        <taxon>Eukaryota</taxon>
        <taxon>Viridiplantae</taxon>
        <taxon>Streptophyta</taxon>
        <taxon>Embryophyta</taxon>
        <taxon>Tracheophyta</taxon>
        <taxon>Spermatophyta</taxon>
        <taxon>Magnoliopsida</taxon>
        <taxon>Liliopsida</taxon>
        <taxon>Dioscoreales</taxon>
        <taxon>Dioscoreaceae</taxon>
        <taxon>Dioscorea</taxon>
    </lineage>
</organism>
<dbReference type="Gene3D" id="3.80.10.10">
    <property type="entry name" value="Ribonuclease Inhibitor"/>
    <property type="match status" value="1"/>
</dbReference>
<comment type="caution">
    <text evidence="24">The sequence shown here is derived from an EMBL/GenBank/DDBJ whole genome shotgun (WGS) entry which is preliminary data.</text>
</comment>
<evidence type="ECO:0000256" key="14">
    <source>
        <dbReference type="ARBA" id="ARBA00022840"/>
    </source>
</evidence>
<evidence type="ECO:0000256" key="21">
    <source>
        <dbReference type="PROSITE-ProRule" id="PRU10141"/>
    </source>
</evidence>
<dbReference type="AlphaFoldDB" id="A0A9D5C789"/>
<evidence type="ECO:0000313" key="24">
    <source>
        <dbReference type="EMBL" id="KAJ0967450.1"/>
    </source>
</evidence>
<evidence type="ECO:0000256" key="19">
    <source>
        <dbReference type="ARBA" id="ARBA00047899"/>
    </source>
</evidence>
<dbReference type="GO" id="GO:0005886">
    <property type="term" value="C:plasma membrane"/>
    <property type="evidence" value="ECO:0007669"/>
    <property type="project" value="UniProtKB-SubCell"/>
</dbReference>
<comment type="catalytic activity">
    <reaction evidence="19">
        <text>L-threonyl-[protein] + ATP = O-phospho-L-threonyl-[protein] + ADP + H(+)</text>
        <dbReference type="Rhea" id="RHEA:46608"/>
        <dbReference type="Rhea" id="RHEA-COMP:11060"/>
        <dbReference type="Rhea" id="RHEA-COMP:11605"/>
        <dbReference type="ChEBI" id="CHEBI:15378"/>
        <dbReference type="ChEBI" id="CHEBI:30013"/>
        <dbReference type="ChEBI" id="CHEBI:30616"/>
        <dbReference type="ChEBI" id="CHEBI:61977"/>
        <dbReference type="ChEBI" id="CHEBI:456216"/>
        <dbReference type="EC" id="2.7.11.1"/>
    </reaction>
</comment>
<name>A0A9D5C789_9LILI</name>
<keyword evidence="9 22" id="KW-0812">Transmembrane</keyword>
<sequence length="417" mass="46937">MINGEIHVEICRMPKLHLLDISSNNLVGKIPREFSRLSYLFHLNMSNNQLSGTIPSEFGDLSSLEYLDLSRNNLRGQIPIQMENCIKLDSLSLNNNNLSGAIPYQLGNLNLHQVLDLSDNLFTGEIPTQLSKLTELQKLNLSHNELVGGIPSSFQLMRSLTSIDLSYNFLDGPVPQNNIFQNAPIEWFIHNKGLCGEVHGLPPYAPSSWGSRDKKITHRLKVIICVIIPTASVLFLLFLIAAIILPCCKRKKHTATETAEAVNGGIFTIWNFNGKEAYKEIIEATENFDDKYRIGVGGYGTVYVATVSSGETFAVKKIQKIEDQASEQAFRNEIQALTQIRHRNIVRLYGFCSTNQFNFLAYEYMERGSLGAILSWLVREFRVPYGLLWLGNPRTLVNGRKWISDECLTSGGIHCLR</sequence>
<comment type="catalytic activity">
    <reaction evidence="20">
        <text>L-seryl-[protein] + ATP = O-phospho-L-seryl-[protein] + ADP + H(+)</text>
        <dbReference type="Rhea" id="RHEA:17989"/>
        <dbReference type="Rhea" id="RHEA-COMP:9863"/>
        <dbReference type="Rhea" id="RHEA-COMP:11604"/>
        <dbReference type="ChEBI" id="CHEBI:15378"/>
        <dbReference type="ChEBI" id="CHEBI:29999"/>
        <dbReference type="ChEBI" id="CHEBI:30616"/>
        <dbReference type="ChEBI" id="CHEBI:83421"/>
        <dbReference type="ChEBI" id="CHEBI:456216"/>
        <dbReference type="EC" id="2.7.11.1"/>
    </reaction>
</comment>
<dbReference type="GO" id="GO:0004674">
    <property type="term" value="F:protein serine/threonine kinase activity"/>
    <property type="evidence" value="ECO:0007669"/>
    <property type="project" value="UniProtKB-KW"/>
</dbReference>
<keyword evidence="14 21" id="KW-0067">ATP-binding</keyword>
<keyword evidence="11" id="KW-0677">Repeat</keyword>
<feature type="transmembrane region" description="Helical" evidence="22">
    <location>
        <begin position="222"/>
        <end position="245"/>
    </location>
</feature>
<keyword evidence="7" id="KW-0433">Leucine-rich repeat</keyword>
<evidence type="ECO:0000256" key="6">
    <source>
        <dbReference type="ARBA" id="ARBA00022553"/>
    </source>
</evidence>